<organism evidence="2 3">
    <name type="scientific">Streptomyces lasalocidi</name>
    <name type="common">Streptomyces lasaliensis</name>
    <dbReference type="NCBI Taxonomy" id="324833"/>
    <lineage>
        <taxon>Bacteria</taxon>
        <taxon>Bacillati</taxon>
        <taxon>Actinomycetota</taxon>
        <taxon>Actinomycetes</taxon>
        <taxon>Kitasatosporales</taxon>
        <taxon>Streptomycetaceae</taxon>
        <taxon>Streptomyces</taxon>
    </lineage>
</organism>
<evidence type="ECO:0000313" key="2">
    <source>
        <dbReference type="EMBL" id="TKT04428.1"/>
    </source>
</evidence>
<dbReference type="AlphaFoldDB" id="A0A4U5WQ57"/>
<evidence type="ECO:0000313" key="3">
    <source>
        <dbReference type="Proteomes" id="UP000305929"/>
    </source>
</evidence>
<dbReference type="EMBL" id="SZNQ01000001">
    <property type="protein sequence ID" value="TKT04428.1"/>
    <property type="molecule type" value="Genomic_DNA"/>
</dbReference>
<feature type="region of interest" description="Disordered" evidence="1">
    <location>
        <begin position="49"/>
        <end position="89"/>
    </location>
</feature>
<reference evidence="2 3" key="1">
    <citation type="submission" date="2019-04" db="EMBL/GenBank/DDBJ databases">
        <title>Streptomyces lasaliensis sp. nov., an Actinomycete isolated from soil which produces the polyether antibiotic lasalocid.</title>
        <authorList>
            <person name="Erwin G."/>
            <person name="Haber C."/>
        </authorList>
    </citation>
    <scope>NUCLEOTIDE SEQUENCE [LARGE SCALE GENOMIC DNA]</scope>
    <source>
        <strain evidence="2 3">X-537</strain>
    </source>
</reference>
<accession>A0A4U5WQ57</accession>
<dbReference type="Proteomes" id="UP000305929">
    <property type="component" value="Unassembled WGS sequence"/>
</dbReference>
<dbReference type="RefSeq" id="WP_137310254.1">
    <property type="nucleotide sequence ID" value="NZ_SZNQ01000001.1"/>
</dbReference>
<sequence>MISAVVIPLLLLAAVFAPGLYEDWQTHARRKRLPLPPARPSLRTRLRRATATGVRRGTAWAAERRGSARRPVRRTREHRRPAWRTQGHR</sequence>
<feature type="compositionally biased region" description="Low complexity" evidence="1">
    <location>
        <begin position="49"/>
        <end position="61"/>
    </location>
</feature>
<gene>
    <name evidence="2" type="ORF">E4U91_33300</name>
</gene>
<protein>
    <submittedName>
        <fullName evidence="2">Uncharacterized protein</fullName>
    </submittedName>
</protein>
<evidence type="ECO:0000256" key="1">
    <source>
        <dbReference type="SAM" id="MobiDB-lite"/>
    </source>
</evidence>
<feature type="compositionally biased region" description="Basic residues" evidence="1">
    <location>
        <begin position="67"/>
        <end position="89"/>
    </location>
</feature>
<comment type="caution">
    <text evidence="2">The sequence shown here is derived from an EMBL/GenBank/DDBJ whole genome shotgun (WGS) entry which is preliminary data.</text>
</comment>
<keyword evidence="3" id="KW-1185">Reference proteome</keyword>
<name>A0A4U5WQ57_STRLS</name>
<proteinExistence type="predicted"/>